<keyword evidence="4" id="KW-0732">Signal</keyword>
<evidence type="ECO:0000256" key="3">
    <source>
        <dbReference type="ARBA" id="ARBA00022685"/>
    </source>
</evidence>
<dbReference type="HOGENOM" id="CLU_1769613_0_0_1"/>
<evidence type="ECO:0000256" key="5">
    <source>
        <dbReference type="ARBA" id="ARBA00023157"/>
    </source>
</evidence>
<dbReference type="SUPFAM" id="SSF56994">
    <property type="entry name" value="Insulin-like"/>
    <property type="match status" value="1"/>
</dbReference>
<dbReference type="EMBL" id="KQ971338">
    <property type="protein sequence ID" value="EFA02796.2"/>
    <property type="molecule type" value="Genomic_DNA"/>
</dbReference>
<keyword evidence="6" id="KW-0964">Secreted</keyword>
<dbReference type="Gene3D" id="1.10.100.10">
    <property type="entry name" value="Insulin-like"/>
    <property type="match status" value="1"/>
</dbReference>
<accession>D2A2M7</accession>
<dbReference type="GO" id="GO:0005576">
    <property type="term" value="C:extracellular region"/>
    <property type="evidence" value="ECO:0007669"/>
    <property type="project" value="UniProtKB-SubCell"/>
</dbReference>
<dbReference type="FunCoup" id="D2A2M7">
    <property type="interactions" value="178"/>
</dbReference>
<evidence type="ECO:0000256" key="4">
    <source>
        <dbReference type="ARBA" id="ARBA00022729"/>
    </source>
</evidence>
<proteinExistence type="inferred from homology"/>
<evidence type="ECO:0000313" key="9">
    <source>
        <dbReference type="Proteomes" id="UP000007266"/>
    </source>
</evidence>
<organism evidence="8 9">
    <name type="scientific">Tribolium castaneum</name>
    <name type="common">Red flour beetle</name>
    <dbReference type="NCBI Taxonomy" id="7070"/>
    <lineage>
        <taxon>Eukaryota</taxon>
        <taxon>Metazoa</taxon>
        <taxon>Ecdysozoa</taxon>
        <taxon>Arthropoda</taxon>
        <taxon>Hexapoda</taxon>
        <taxon>Insecta</taxon>
        <taxon>Pterygota</taxon>
        <taxon>Neoptera</taxon>
        <taxon>Endopterygota</taxon>
        <taxon>Coleoptera</taxon>
        <taxon>Polyphaga</taxon>
        <taxon>Cucujiformia</taxon>
        <taxon>Tenebrionidae</taxon>
        <taxon>Tenebrionidae incertae sedis</taxon>
        <taxon>Tribolium</taxon>
    </lineage>
</organism>
<evidence type="ECO:0000256" key="2">
    <source>
        <dbReference type="ARBA" id="ARBA00011207"/>
    </source>
</evidence>
<dbReference type="CDD" id="cd04366">
    <property type="entry name" value="IlGF_insulin_bombyxin_like"/>
    <property type="match status" value="1"/>
</dbReference>
<evidence type="ECO:0000256" key="6">
    <source>
        <dbReference type="RuleBase" id="RU000406"/>
    </source>
</evidence>
<dbReference type="OMA" id="IVCDGVY"/>
<name>D2A2M7_TRICA</name>
<dbReference type="eggNOG" id="ENOG502SESX">
    <property type="taxonomic scope" value="Eukaryota"/>
</dbReference>
<dbReference type="InterPro" id="IPR022352">
    <property type="entry name" value="Ins/IGF/rlx"/>
</dbReference>
<dbReference type="SMART" id="SM00078">
    <property type="entry name" value="IlGF"/>
    <property type="match status" value="1"/>
</dbReference>
<dbReference type="Pfam" id="PF00049">
    <property type="entry name" value="Insulin"/>
    <property type="match status" value="1"/>
</dbReference>
<sequence length="107" mass="12069">MANFRGTKSKAVYCGRRLSETLSTVCKGNYNTLNKKSDIHEMGASRRPGYPSLSQHSLDYPYQSKANAASHHMSGFRRRKRRGVFNECCEKPCSLEELSQYCGGPSR</sequence>
<dbReference type="STRING" id="7070.D2A2M7"/>
<dbReference type="GO" id="GO:0005179">
    <property type="term" value="F:hormone activity"/>
    <property type="evidence" value="ECO:0007669"/>
    <property type="project" value="InterPro"/>
</dbReference>
<dbReference type="PRINTS" id="PR00276">
    <property type="entry name" value="INSULINFAMLY"/>
</dbReference>
<dbReference type="PANTHER" id="PTHR13647:SF4">
    <property type="entry name" value="INSULIN-LIKE PEPTIDE 1-RELATED"/>
    <property type="match status" value="1"/>
</dbReference>
<protein>
    <submittedName>
        <fullName evidence="8">Insulin-like peptide</fullName>
    </submittedName>
</protein>
<keyword evidence="9" id="KW-1185">Reference proteome</keyword>
<dbReference type="PROSITE" id="PS00262">
    <property type="entry name" value="INSULIN"/>
    <property type="match status" value="1"/>
</dbReference>
<dbReference type="Proteomes" id="UP000007266">
    <property type="component" value="Linkage group 4"/>
</dbReference>
<evidence type="ECO:0000313" key="8">
    <source>
        <dbReference type="EMBL" id="EFA02796.2"/>
    </source>
</evidence>
<comment type="subcellular location">
    <subcellularLocation>
        <location evidence="6">Secreted</location>
    </subcellularLocation>
</comment>
<dbReference type="InterPro" id="IPR036438">
    <property type="entry name" value="Insulin-like_sf"/>
</dbReference>
<evidence type="ECO:0000259" key="7">
    <source>
        <dbReference type="SMART" id="SM00078"/>
    </source>
</evidence>
<reference evidence="8 9" key="2">
    <citation type="journal article" date="2010" name="Nucleic Acids Res.">
        <title>BeetleBase in 2010: revisions to provide comprehensive genomic information for Tribolium castaneum.</title>
        <authorList>
            <person name="Kim H.S."/>
            <person name="Murphy T."/>
            <person name="Xia J."/>
            <person name="Caragea D."/>
            <person name="Park Y."/>
            <person name="Beeman R.W."/>
            <person name="Lorenzen M.D."/>
            <person name="Butcher S."/>
            <person name="Manak J.R."/>
            <person name="Brown S.J."/>
        </authorList>
    </citation>
    <scope>GENOME REANNOTATION</scope>
    <source>
        <strain evidence="8 9">Georgia GA2</strain>
    </source>
</reference>
<evidence type="ECO:0000256" key="1">
    <source>
        <dbReference type="ARBA" id="ARBA00009034"/>
    </source>
</evidence>
<comment type="subunit">
    <text evidence="2">Heterodimer of a B chain and an A chain linked by two disulfide bonds.</text>
</comment>
<keyword evidence="3" id="KW-0165">Cleavage on pair of basic residues</keyword>
<feature type="domain" description="Insulin-like" evidence="7">
    <location>
        <begin position="11"/>
        <end position="102"/>
    </location>
</feature>
<comment type="similarity">
    <text evidence="1 6">Belongs to the insulin family.</text>
</comment>
<dbReference type="InterPro" id="IPR016179">
    <property type="entry name" value="Insulin-like"/>
</dbReference>
<dbReference type="InterPro" id="IPR022353">
    <property type="entry name" value="Insulin_CS"/>
</dbReference>
<dbReference type="InParanoid" id="D2A2M7"/>
<dbReference type="AlphaFoldDB" id="D2A2M7"/>
<reference evidence="8 9" key="1">
    <citation type="journal article" date="2008" name="Nature">
        <title>The genome of the model beetle and pest Tribolium castaneum.</title>
        <authorList>
            <consortium name="Tribolium Genome Sequencing Consortium"/>
            <person name="Richards S."/>
            <person name="Gibbs R.A."/>
            <person name="Weinstock G.M."/>
            <person name="Brown S.J."/>
            <person name="Denell R."/>
            <person name="Beeman R.W."/>
            <person name="Gibbs R."/>
            <person name="Beeman R.W."/>
            <person name="Brown S.J."/>
            <person name="Bucher G."/>
            <person name="Friedrich M."/>
            <person name="Grimmelikhuijzen C.J."/>
            <person name="Klingler M."/>
            <person name="Lorenzen M."/>
            <person name="Richards S."/>
            <person name="Roth S."/>
            <person name="Schroder R."/>
            <person name="Tautz D."/>
            <person name="Zdobnov E.M."/>
            <person name="Muzny D."/>
            <person name="Gibbs R.A."/>
            <person name="Weinstock G.M."/>
            <person name="Attaway T."/>
            <person name="Bell S."/>
            <person name="Buhay C.J."/>
            <person name="Chandrabose M.N."/>
            <person name="Chavez D."/>
            <person name="Clerk-Blankenburg K.P."/>
            <person name="Cree A."/>
            <person name="Dao M."/>
            <person name="Davis C."/>
            <person name="Chacko J."/>
            <person name="Dinh H."/>
            <person name="Dugan-Rocha S."/>
            <person name="Fowler G."/>
            <person name="Garner T.T."/>
            <person name="Garnes J."/>
            <person name="Gnirke A."/>
            <person name="Hawes A."/>
            <person name="Hernandez J."/>
            <person name="Hines S."/>
            <person name="Holder M."/>
            <person name="Hume J."/>
            <person name="Jhangiani S.N."/>
            <person name="Joshi V."/>
            <person name="Khan Z.M."/>
            <person name="Jackson L."/>
            <person name="Kovar C."/>
            <person name="Kowis A."/>
            <person name="Lee S."/>
            <person name="Lewis L.R."/>
            <person name="Margolis J."/>
            <person name="Morgan M."/>
            <person name="Nazareth L.V."/>
            <person name="Nguyen N."/>
            <person name="Okwuonu G."/>
            <person name="Parker D."/>
            <person name="Richards S."/>
            <person name="Ruiz S.J."/>
            <person name="Santibanez J."/>
            <person name="Savard J."/>
            <person name="Scherer S.E."/>
            <person name="Schneider B."/>
            <person name="Sodergren E."/>
            <person name="Tautz D."/>
            <person name="Vattahil S."/>
            <person name="Villasana D."/>
            <person name="White C.S."/>
            <person name="Wright R."/>
            <person name="Park Y."/>
            <person name="Beeman R.W."/>
            <person name="Lord J."/>
            <person name="Oppert B."/>
            <person name="Lorenzen M."/>
            <person name="Brown S."/>
            <person name="Wang L."/>
            <person name="Savard J."/>
            <person name="Tautz D."/>
            <person name="Richards S."/>
            <person name="Weinstock G."/>
            <person name="Gibbs R.A."/>
            <person name="Liu Y."/>
            <person name="Worley K."/>
            <person name="Weinstock G."/>
            <person name="Elsik C.G."/>
            <person name="Reese J.T."/>
            <person name="Elhaik E."/>
            <person name="Landan G."/>
            <person name="Graur D."/>
            <person name="Arensburger P."/>
            <person name="Atkinson P."/>
            <person name="Beeman R.W."/>
            <person name="Beidler J."/>
            <person name="Brown S.J."/>
            <person name="Demuth J.P."/>
            <person name="Drury D.W."/>
            <person name="Du Y.Z."/>
            <person name="Fujiwara H."/>
            <person name="Lorenzen M."/>
            <person name="Maselli V."/>
            <person name="Osanai M."/>
            <person name="Park Y."/>
            <person name="Robertson H.M."/>
            <person name="Tu Z."/>
            <person name="Wang J.J."/>
            <person name="Wang S."/>
            <person name="Richards S."/>
            <person name="Song H."/>
            <person name="Zhang L."/>
            <person name="Sodergren E."/>
            <person name="Werner D."/>
            <person name="Stanke M."/>
            <person name="Morgenstern B."/>
            <person name="Solovyev V."/>
            <person name="Kosarev P."/>
            <person name="Brown G."/>
            <person name="Chen H.C."/>
            <person name="Ermolaeva O."/>
            <person name="Hlavina W."/>
            <person name="Kapustin Y."/>
            <person name="Kiryutin B."/>
            <person name="Kitts P."/>
            <person name="Maglott D."/>
            <person name="Pruitt K."/>
            <person name="Sapojnikov V."/>
            <person name="Souvorov A."/>
            <person name="Mackey A.J."/>
            <person name="Waterhouse R.M."/>
            <person name="Wyder S."/>
            <person name="Zdobnov E.M."/>
            <person name="Zdobnov E.M."/>
            <person name="Wyder S."/>
            <person name="Kriventseva E.V."/>
            <person name="Kadowaki T."/>
            <person name="Bork P."/>
            <person name="Aranda M."/>
            <person name="Bao R."/>
            <person name="Beermann A."/>
            <person name="Berns N."/>
            <person name="Bolognesi R."/>
            <person name="Bonneton F."/>
            <person name="Bopp D."/>
            <person name="Brown S.J."/>
            <person name="Bucher G."/>
            <person name="Butts T."/>
            <person name="Chaumot A."/>
            <person name="Denell R.E."/>
            <person name="Ferrier D.E."/>
            <person name="Friedrich M."/>
            <person name="Gordon C.M."/>
            <person name="Jindra M."/>
            <person name="Klingler M."/>
            <person name="Lan Q."/>
            <person name="Lattorff H.M."/>
            <person name="Laudet V."/>
            <person name="von Levetsow C."/>
            <person name="Liu Z."/>
            <person name="Lutz R."/>
            <person name="Lynch J.A."/>
            <person name="da Fonseca R.N."/>
            <person name="Posnien N."/>
            <person name="Reuter R."/>
            <person name="Roth S."/>
            <person name="Savard J."/>
            <person name="Schinko J.B."/>
            <person name="Schmitt C."/>
            <person name="Schoppmeier M."/>
            <person name="Schroder R."/>
            <person name="Shippy T.D."/>
            <person name="Simonnet F."/>
            <person name="Marques-Souza H."/>
            <person name="Tautz D."/>
            <person name="Tomoyasu Y."/>
            <person name="Trauner J."/>
            <person name="Van der Zee M."/>
            <person name="Vervoort M."/>
            <person name="Wittkopp N."/>
            <person name="Wimmer E.A."/>
            <person name="Yang X."/>
            <person name="Jones A.K."/>
            <person name="Sattelle D.B."/>
            <person name="Ebert P.R."/>
            <person name="Nelson D."/>
            <person name="Scott J.G."/>
            <person name="Beeman R.W."/>
            <person name="Muthukrishnan S."/>
            <person name="Kramer K.J."/>
            <person name="Arakane Y."/>
            <person name="Beeman R.W."/>
            <person name="Zhu Q."/>
            <person name="Hogenkamp D."/>
            <person name="Dixit R."/>
            <person name="Oppert B."/>
            <person name="Jiang H."/>
            <person name="Zou Z."/>
            <person name="Marshall J."/>
            <person name="Elpidina E."/>
            <person name="Vinokurov K."/>
            <person name="Oppert C."/>
            <person name="Zou Z."/>
            <person name="Evans J."/>
            <person name="Lu Z."/>
            <person name="Zhao P."/>
            <person name="Sumathipala N."/>
            <person name="Altincicek B."/>
            <person name="Vilcinskas A."/>
            <person name="Williams M."/>
            <person name="Hultmark D."/>
            <person name="Hetru C."/>
            <person name="Jiang H."/>
            <person name="Grimmelikhuijzen C.J."/>
            <person name="Hauser F."/>
            <person name="Cazzamali G."/>
            <person name="Williamson M."/>
            <person name="Park Y."/>
            <person name="Li B."/>
            <person name="Tanaka Y."/>
            <person name="Predel R."/>
            <person name="Neupert S."/>
            <person name="Schachtner J."/>
            <person name="Verleyen P."/>
            <person name="Raible F."/>
            <person name="Bork P."/>
            <person name="Friedrich M."/>
            <person name="Walden K.K."/>
            <person name="Robertson H.M."/>
            <person name="Angeli S."/>
            <person name="Foret S."/>
            <person name="Bucher G."/>
            <person name="Schuetz S."/>
            <person name="Maleszka R."/>
            <person name="Wimmer E.A."/>
            <person name="Beeman R.W."/>
            <person name="Lorenzen M."/>
            <person name="Tomoyasu Y."/>
            <person name="Miller S.C."/>
            <person name="Grossmann D."/>
            <person name="Bucher G."/>
        </authorList>
    </citation>
    <scope>NUCLEOTIDE SEQUENCE [LARGE SCALE GENOMIC DNA]</scope>
    <source>
        <strain evidence="8 9">Georgia GA2</strain>
    </source>
</reference>
<gene>
    <name evidence="8" type="primary">AUGUSTUS-3.0.2_07035</name>
    <name evidence="8" type="ORF">TcasGA2_TC007035</name>
</gene>
<dbReference type="PANTHER" id="PTHR13647">
    <property type="entry name" value="INSULIN-LIKE PEPTIDE 2-RELATED"/>
    <property type="match status" value="1"/>
</dbReference>
<keyword evidence="5" id="KW-1015">Disulfide bond</keyword>